<name>A0ABP6RR50_9PSEU</name>
<gene>
    <name evidence="1" type="ORF">GCM10020366_20360</name>
</gene>
<dbReference type="SUPFAM" id="SSF53335">
    <property type="entry name" value="S-adenosyl-L-methionine-dependent methyltransferases"/>
    <property type="match status" value="1"/>
</dbReference>
<proteinExistence type="predicted"/>
<keyword evidence="2" id="KW-1185">Reference proteome</keyword>
<evidence type="ECO:0000313" key="2">
    <source>
        <dbReference type="Proteomes" id="UP001500483"/>
    </source>
</evidence>
<reference evidence="2" key="1">
    <citation type="journal article" date="2019" name="Int. J. Syst. Evol. Microbiol.">
        <title>The Global Catalogue of Microorganisms (GCM) 10K type strain sequencing project: providing services to taxonomists for standard genome sequencing and annotation.</title>
        <authorList>
            <consortium name="The Broad Institute Genomics Platform"/>
            <consortium name="The Broad Institute Genome Sequencing Center for Infectious Disease"/>
            <person name="Wu L."/>
            <person name="Ma J."/>
        </authorList>
    </citation>
    <scope>NUCLEOTIDE SEQUENCE [LARGE SCALE GENOMIC DNA]</scope>
    <source>
        <strain evidence="2">JCM 9687</strain>
    </source>
</reference>
<comment type="caution">
    <text evidence="1">The sequence shown here is derived from an EMBL/GenBank/DDBJ whole genome shotgun (WGS) entry which is preliminary data.</text>
</comment>
<dbReference type="RefSeq" id="WP_344925792.1">
    <property type="nucleotide sequence ID" value="NZ_BAAAYK010000038.1"/>
</dbReference>
<keyword evidence="1" id="KW-0489">Methyltransferase</keyword>
<organism evidence="1 2">
    <name type="scientific">Saccharopolyspora gregorii</name>
    <dbReference type="NCBI Taxonomy" id="33914"/>
    <lineage>
        <taxon>Bacteria</taxon>
        <taxon>Bacillati</taxon>
        <taxon>Actinomycetota</taxon>
        <taxon>Actinomycetes</taxon>
        <taxon>Pseudonocardiales</taxon>
        <taxon>Pseudonocardiaceae</taxon>
        <taxon>Saccharopolyspora</taxon>
    </lineage>
</organism>
<dbReference type="InterPro" id="IPR006764">
    <property type="entry name" value="SAM_dep_MeTrfase_SAV2177_type"/>
</dbReference>
<dbReference type="Gene3D" id="3.40.50.150">
    <property type="entry name" value="Vaccinia Virus protein VP39"/>
    <property type="match status" value="1"/>
</dbReference>
<protein>
    <submittedName>
        <fullName evidence="1">SAM-dependent methyltransferase</fullName>
    </submittedName>
</protein>
<dbReference type="PIRSF" id="PIRSF017393">
    <property type="entry name" value="MTase_SAV2177"/>
    <property type="match status" value="1"/>
</dbReference>
<sequence>MPVPVEPSGTIDTSRPSAARVYDCAIGGKDHFEVDRELTRRINDAVPEASSLAVANRRFLVRAVRFLAREAGIDQYLDCGSGLPTAENTHQVAQRIVPEAQVVYVDNDPTVAAHSRALLADQEGSHFLDADIHRPAEVLGSRIVRDELDLTRPLALLHVGTLHHYDEERGGRSAADLVGEYVEALPAGSFVAFSHFLDPEDADGEPARLVEEMLRAGLGTGFFRTRAEIGAMLAGLEPLAPGLVVADDWWPDGPRRTPLPPVARCLAAAVARKP</sequence>
<dbReference type="Pfam" id="PF04672">
    <property type="entry name" value="Methyltransf_19"/>
    <property type="match status" value="1"/>
</dbReference>
<evidence type="ECO:0000313" key="1">
    <source>
        <dbReference type="EMBL" id="GAA3356409.1"/>
    </source>
</evidence>
<dbReference type="EMBL" id="BAAAYK010000038">
    <property type="protein sequence ID" value="GAA3356409.1"/>
    <property type="molecule type" value="Genomic_DNA"/>
</dbReference>
<accession>A0ABP6RR50</accession>
<dbReference type="GO" id="GO:0008168">
    <property type="term" value="F:methyltransferase activity"/>
    <property type="evidence" value="ECO:0007669"/>
    <property type="project" value="UniProtKB-KW"/>
</dbReference>
<keyword evidence="1" id="KW-0808">Transferase</keyword>
<dbReference type="Proteomes" id="UP001500483">
    <property type="component" value="Unassembled WGS sequence"/>
</dbReference>
<dbReference type="GO" id="GO:0032259">
    <property type="term" value="P:methylation"/>
    <property type="evidence" value="ECO:0007669"/>
    <property type="project" value="UniProtKB-KW"/>
</dbReference>
<dbReference type="InterPro" id="IPR029063">
    <property type="entry name" value="SAM-dependent_MTases_sf"/>
</dbReference>